<evidence type="ECO:0000256" key="1">
    <source>
        <dbReference type="SAM" id="MobiDB-lite"/>
    </source>
</evidence>
<name>A0A0S2DPA6_LYSEN</name>
<feature type="region of interest" description="Disordered" evidence="1">
    <location>
        <begin position="1"/>
        <end position="38"/>
    </location>
</feature>
<protein>
    <submittedName>
        <fullName evidence="2">Uncharacterized protein</fullName>
    </submittedName>
</protein>
<accession>A0A0S2DPA6</accession>
<sequence length="38" mass="4386">MVYRPRTVPPRMDAQQSRSRSSKVNEDDVGHGMHISYP</sequence>
<gene>
    <name evidence="2" type="ORF">GLE_5039</name>
</gene>
<evidence type="ECO:0000313" key="2">
    <source>
        <dbReference type="EMBL" id="ALN60380.1"/>
    </source>
</evidence>
<dbReference type="PATRIC" id="fig|69.6.peg.4967"/>
<dbReference type="Proteomes" id="UP000061569">
    <property type="component" value="Chromosome"/>
</dbReference>
<dbReference type="EMBL" id="CP013140">
    <property type="protein sequence ID" value="ALN60380.1"/>
    <property type="molecule type" value="Genomic_DNA"/>
</dbReference>
<proteinExistence type="predicted"/>
<dbReference type="STRING" id="69.GLE_5039"/>
<organism evidence="2 3">
    <name type="scientific">Lysobacter enzymogenes</name>
    <dbReference type="NCBI Taxonomy" id="69"/>
    <lineage>
        <taxon>Bacteria</taxon>
        <taxon>Pseudomonadati</taxon>
        <taxon>Pseudomonadota</taxon>
        <taxon>Gammaproteobacteria</taxon>
        <taxon>Lysobacterales</taxon>
        <taxon>Lysobacteraceae</taxon>
        <taxon>Lysobacter</taxon>
    </lineage>
</organism>
<dbReference type="AlphaFoldDB" id="A0A0S2DPA6"/>
<evidence type="ECO:0000313" key="3">
    <source>
        <dbReference type="Proteomes" id="UP000061569"/>
    </source>
</evidence>
<dbReference type="KEGG" id="lez:GLE_5039"/>
<reference evidence="2 3" key="1">
    <citation type="submission" date="2015-11" db="EMBL/GenBank/DDBJ databases">
        <title>Genome sequences of Lysobacter enzymogenes strain C3 and Lysobacter antibioticus ATCC 29479.</title>
        <authorList>
            <person name="Kobayashi D.Y."/>
        </authorList>
    </citation>
    <scope>NUCLEOTIDE SEQUENCE [LARGE SCALE GENOMIC DNA]</scope>
    <source>
        <strain evidence="2 3">C3</strain>
    </source>
</reference>